<accession>A0A1E5NXW1</accession>
<dbReference type="RefSeq" id="WP_069917968.1">
    <property type="nucleotide sequence ID" value="NZ_CM007203.1"/>
</dbReference>
<keyword evidence="2" id="KW-0614">Plasmid</keyword>
<organism evidence="2 3">
    <name type="scientific">Streptomyces subrutilus</name>
    <dbReference type="NCBI Taxonomy" id="36818"/>
    <lineage>
        <taxon>Bacteria</taxon>
        <taxon>Bacillati</taxon>
        <taxon>Actinomycetota</taxon>
        <taxon>Actinomycetes</taxon>
        <taxon>Kitasatosporales</taxon>
        <taxon>Streptomycetaceae</taxon>
        <taxon>Streptomyces</taxon>
    </lineage>
</organism>
<comment type="caution">
    <text evidence="2">The sequence shown here is derived from an EMBL/GenBank/DDBJ whole genome shotgun (WGS) entry which is preliminary data.</text>
</comment>
<dbReference type="Proteomes" id="UP000095705">
    <property type="component" value="Plasmid pACMP1"/>
</dbReference>
<gene>
    <name evidence="2" type="ORF">BGK67_34880</name>
</gene>
<keyword evidence="1" id="KW-0472">Membrane</keyword>
<evidence type="ECO:0000256" key="1">
    <source>
        <dbReference type="SAM" id="Phobius"/>
    </source>
</evidence>
<keyword evidence="1" id="KW-0812">Transmembrane</keyword>
<dbReference type="EMBL" id="MEHK01000005">
    <property type="protein sequence ID" value="OEJ21080.1"/>
    <property type="molecule type" value="Genomic_DNA"/>
</dbReference>
<reference evidence="2 3" key="1">
    <citation type="submission" date="2016-08" db="EMBL/GenBank/DDBJ databases">
        <title>The complete genome of Streptomyces subrutilus 10-1-1.</title>
        <authorList>
            <person name="Chen X."/>
        </authorList>
    </citation>
    <scope>NUCLEOTIDE SEQUENCE [LARGE SCALE GENOMIC DNA]</scope>
    <source>
        <strain evidence="2 3">10-1-1</strain>
        <plasmid evidence="3">pacmp1</plasmid>
    </source>
</reference>
<keyword evidence="1" id="KW-1133">Transmembrane helix</keyword>
<proteinExistence type="predicted"/>
<geneLocation type="plasmid" evidence="3">
    <name>pacmp1</name>
</geneLocation>
<protein>
    <submittedName>
        <fullName evidence="2">Uncharacterized protein</fullName>
    </submittedName>
</protein>
<keyword evidence="3" id="KW-1185">Reference proteome</keyword>
<feature type="transmembrane region" description="Helical" evidence="1">
    <location>
        <begin position="41"/>
        <end position="67"/>
    </location>
</feature>
<dbReference type="AlphaFoldDB" id="A0A1E5NXW1"/>
<evidence type="ECO:0000313" key="3">
    <source>
        <dbReference type="Proteomes" id="UP000095705"/>
    </source>
</evidence>
<evidence type="ECO:0000313" key="2">
    <source>
        <dbReference type="EMBL" id="OEJ21080.1"/>
    </source>
</evidence>
<sequence length="94" mass="9251">MSDVRAKLEAVLVAVGLLAVAFPSAVPPLLGAVGAAVGAGLAVAGWVLAHLSFVCAVGAGVTLAYAFPDAIRRSASWIVRASVASVAAVLPRAT</sequence>
<name>A0A1E5NXW1_9ACTN</name>